<evidence type="ECO:0000256" key="2">
    <source>
        <dbReference type="ARBA" id="ARBA00008114"/>
    </source>
</evidence>
<dbReference type="InterPro" id="IPR027470">
    <property type="entry name" value="Cation_efflux_CTD"/>
</dbReference>
<evidence type="ECO:0000313" key="10">
    <source>
        <dbReference type="EMBL" id="HIW09774.1"/>
    </source>
</evidence>
<organism evidence="10 11">
    <name type="scientific">Candidatus Faecalibacterium intestinigallinarum</name>
    <dbReference type="NCBI Taxonomy" id="2838581"/>
    <lineage>
        <taxon>Bacteria</taxon>
        <taxon>Bacillati</taxon>
        <taxon>Bacillota</taxon>
        <taxon>Clostridia</taxon>
        <taxon>Eubacteriales</taxon>
        <taxon>Oscillospiraceae</taxon>
        <taxon>Faecalibacterium</taxon>
    </lineage>
</organism>
<dbReference type="InterPro" id="IPR036837">
    <property type="entry name" value="Cation_efflux_CTD_sf"/>
</dbReference>
<protein>
    <submittedName>
        <fullName evidence="10">Cation diffusion facilitator family transporter</fullName>
    </submittedName>
</protein>
<proteinExistence type="inferred from homology"/>
<dbReference type="PANTHER" id="PTHR43840:SF15">
    <property type="entry name" value="MITOCHONDRIAL METAL TRANSPORTER 1-RELATED"/>
    <property type="match status" value="1"/>
</dbReference>
<dbReference type="InterPro" id="IPR058533">
    <property type="entry name" value="Cation_efflux_TM"/>
</dbReference>
<evidence type="ECO:0000256" key="6">
    <source>
        <dbReference type="ARBA" id="ARBA00023136"/>
    </source>
</evidence>
<evidence type="ECO:0000256" key="1">
    <source>
        <dbReference type="ARBA" id="ARBA00004141"/>
    </source>
</evidence>
<keyword evidence="6 7" id="KW-0472">Membrane</keyword>
<gene>
    <name evidence="10" type="ORF">H9890_10300</name>
</gene>
<feature type="transmembrane region" description="Helical" evidence="7">
    <location>
        <begin position="97"/>
        <end position="115"/>
    </location>
</feature>
<keyword evidence="4 7" id="KW-0812">Transmembrane</keyword>
<dbReference type="SUPFAM" id="SSF160240">
    <property type="entry name" value="Cation efflux protein cytoplasmic domain-like"/>
    <property type="match status" value="1"/>
</dbReference>
<accession>A0A9D1QBV8</accession>
<keyword evidence="3" id="KW-0813">Transport</keyword>
<keyword evidence="5 7" id="KW-1133">Transmembrane helix</keyword>
<dbReference type="GO" id="GO:0016020">
    <property type="term" value="C:membrane"/>
    <property type="evidence" value="ECO:0007669"/>
    <property type="project" value="UniProtKB-SubCell"/>
</dbReference>
<dbReference type="Gene3D" id="1.20.1510.10">
    <property type="entry name" value="Cation efflux protein transmembrane domain"/>
    <property type="match status" value="1"/>
</dbReference>
<dbReference type="Pfam" id="PF16916">
    <property type="entry name" value="ZT_dimer"/>
    <property type="match status" value="1"/>
</dbReference>
<feature type="domain" description="Cation efflux protein transmembrane" evidence="8">
    <location>
        <begin position="31"/>
        <end position="224"/>
    </location>
</feature>
<comment type="similarity">
    <text evidence="2">Belongs to the cation diffusion facilitator (CDF) transporter (TC 2.A.4) family.</text>
</comment>
<comment type="subcellular location">
    <subcellularLocation>
        <location evidence="1">Membrane</location>
        <topology evidence="1">Multi-pass membrane protein</topology>
    </subcellularLocation>
</comment>
<dbReference type="NCBIfam" id="TIGR01297">
    <property type="entry name" value="CDF"/>
    <property type="match status" value="1"/>
</dbReference>
<evidence type="ECO:0000259" key="8">
    <source>
        <dbReference type="Pfam" id="PF01545"/>
    </source>
</evidence>
<dbReference type="GO" id="GO:0008324">
    <property type="term" value="F:monoatomic cation transmembrane transporter activity"/>
    <property type="evidence" value="ECO:0007669"/>
    <property type="project" value="InterPro"/>
</dbReference>
<evidence type="ECO:0000256" key="7">
    <source>
        <dbReference type="SAM" id="Phobius"/>
    </source>
</evidence>
<reference evidence="10" key="1">
    <citation type="journal article" date="2021" name="PeerJ">
        <title>Extensive microbial diversity within the chicken gut microbiome revealed by metagenomics and culture.</title>
        <authorList>
            <person name="Gilroy R."/>
            <person name="Ravi A."/>
            <person name="Getino M."/>
            <person name="Pursley I."/>
            <person name="Horton D.L."/>
            <person name="Alikhan N.F."/>
            <person name="Baker D."/>
            <person name="Gharbi K."/>
            <person name="Hall N."/>
            <person name="Watson M."/>
            <person name="Adriaenssens E.M."/>
            <person name="Foster-Nyarko E."/>
            <person name="Jarju S."/>
            <person name="Secka A."/>
            <person name="Antonio M."/>
            <person name="Oren A."/>
            <person name="Chaudhuri R.R."/>
            <person name="La Ragione R."/>
            <person name="Hildebrand F."/>
            <person name="Pallen M.J."/>
        </authorList>
    </citation>
    <scope>NUCLEOTIDE SEQUENCE</scope>
    <source>
        <strain evidence="10">ChiHcolR34-3080</strain>
    </source>
</reference>
<evidence type="ECO:0000256" key="3">
    <source>
        <dbReference type="ARBA" id="ARBA00022448"/>
    </source>
</evidence>
<feature type="domain" description="Cation efflux protein cytoplasmic" evidence="9">
    <location>
        <begin position="228"/>
        <end position="304"/>
    </location>
</feature>
<name>A0A9D1QBV8_9FIRM</name>
<dbReference type="InterPro" id="IPR027469">
    <property type="entry name" value="Cation_efflux_TMD_sf"/>
</dbReference>
<sequence>MIQLLIRAFVKDHENRQDPAVRQRYGRLAGIVGVVCNLLLFAGKVTVGTLFGSIAITADAVNNLSDASSSVVSLVGFKLAGKAPDAEHPYGHARYEYVAGLAVSTMIMAIGLSLLKDSALKVLHPEPVGFSLLTVGVLLASIAVKLWLSRFNRTVGEAIQSDTLLATAADSRNDVVSTGVVLLSAVLCRATGLDVIDGIMGVGVAAFILWSGWGLVQDTLSPLLGESPSPEMVAELEKKVLSYPRVLGVHDLMVHDYGPGRQFASLHVEFPTEVDPLDAHDLIDNIERDVREQMHILLTIHYDPIVTSDARVGVLRARLNQELARIDPALSIHDLRLVPGPTHTNVLFDLVFPAGYPGDQQAVRARLEEFVTAQDMSYICKIKVEQSYVTAPPAPNAKKGEN</sequence>
<dbReference type="PANTHER" id="PTHR43840">
    <property type="entry name" value="MITOCHONDRIAL METAL TRANSPORTER 1-RELATED"/>
    <property type="match status" value="1"/>
</dbReference>
<dbReference type="Proteomes" id="UP000823933">
    <property type="component" value="Unassembled WGS sequence"/>
</dbReference>
<feature type="transmembrane region" description="Helical" evidence="7">
    <location>
        <begin position="127"/>
        <end position="148"/>
    </location>
</feature>
<dbReference type="InterPro" id="IPR002524">
    <property type="entry name" value="Cation_efflux"/>
</dbReference>
<dbReference type="InterPro" id="IPR050291">
    <property type="entry name" value="CDF_Transporter"/>
</dbReference>
<dbReference type="Pfam" id="PF01545">
    <property type="entry name" value="Cation_efflux"/>
    <property type="match status" value="1"/>
</dbReference>
<dbReference type="Gene3D" id="3.30.70.1350">
    <property type="entry name" value="Cation efflux protein, cytoplasmic domain"/>
    <property type="match status" value="1"/>
</dbReference>
<dbReference type="AlphaFoldDB" id="A0A9D1QBV8"/>
<comment type="caution">
    <text evidence="10">The sequence shown here is derived from an EMBL/GenBank/DDBJ whole genome shotgun (WGS) entry which is preliminary data.</text>
</comment>
<dbReference type="SUPFAM" id="SSF161111">
    <property type="entry name" value="Cation efflux protein transmembrane domain-like"/>
    <property type="match status" value="1"/>
</dbReference>
<reference evidence="10" key="2">
    <citation type="submission" date="2021-04" db="EMBL/GenBank/DDBJ databases">
        <authorList>
            <person name="Gilroy R."/>
        </authorList>
    </citation>
    <scope>NUCLEOTIDE SEQUENCE</scope>
    <source>
        <strain evidence="10">ChiHcolR34-3080</strain>
    </source>
</reference>
<evidence type="ECO:0000256" key="4">
    <source>
        <dbReference type="ARBA" id="ARBA00022692"/>
    </source>
</evidence>
<evidence type="ECO:0000256" key="5">
    <source>
        <dbReference type="ARBA" id="ARBA00022989"/>
    </source>
</evidence>
<dbReference type="EMBL" id="DXHQ01000120">
    <property type="protein sequence ID" value="HIW09774.1"/>
    <property type="molecule type" value="Genomic_DNA"/>
</dbReference>
<evidence type="ECO:0000259" key="9">
    <source>
        <dbReference type="Pfam" id="PF16916"/>
    </source>
</evidence>
<dbReference type="FunFam" id="1.20.1510.10:FF:000006">
    <property type="entry name" value="Divalent cation efflux transporter"/>
    <property type="match status" value="1"/>
</dbReference>
<evidence type="ECO:0000313" key="11">
    <source>
        <dbReference type="Proteomes" id="UP000823933"/>
    </source>
</evidence>